<reference evidence="2 3" key="1">
    <citation type="submission" date="2018-03" db="EMBL/GenBank/DDBJ databases">
        <title>Characteristics and genome of n-alkane degrading marine bacteria Gordonia iterans isolated from crude oil contaminated in Tae-an, South Korea.</title>
        <authorList>
            <person name="Lee S.-S."/>
            <person name="Kim H."/>
        </authorList>
    </citation>
    <scope>NUCLEOTIDE SEQUENCE [LARGE SCALE GENOMIC DNA]</scope>
    <source>
        <strain evidence="2 3">Co17</strain>
    </source>
</reference>
<dbReference type="OrthoDB" id="9775346at2"/>
<dbReference type="EMBL" id="CP027433">
    <property type="protein sequence ID" value="AVM01570.1"/>
    <property type="molecule type" value="Genomic_DNA"/>
</dbReference>
<evidence type="ECO:0000256" key="1">
    <source>
        <dbReference type="SAM" id="MobiDB-lite"/>
    </source>
</evidence>
<evidence type="ECO:0000313" key="2">
    <source>
        <dbReference type="EMBL" id="AVM01570.1"/>
    </source>
</evidence>
<feature type="compositionally biased region" description="Basic and acidic residues" evidence="1">
    <location>
        <begin position="43"/>
        <end position="54"/>
    </location>
</feature>
<dbReference type="SUPFAM" id="SSF48371">
    <property type="entry name" value="ARM repeat"/>
    <property type="match status" value="1"/>
</dbReference>
<evidence type="ECO:0000313" key="3">
    <source>
        <dbReference type="Proteomes" id="UP000239814"/>
    </source>
</evidence>
<dbReference type="AlphaFoldDB" id="A0A2S0KIR6"/>
<accession>A0A2S0KIR6</accession>
<dbReference type="CDD" id="cd06561">
    <property type="entry name" value="AlkD_like"/>
    <property type="match status" value="1"/>
</dbReference>
<dbReference type="PANTHER" id="PTHR34070">
    <property type="entry name" value="ARMADILLO-TYPE FOLD"/>
    <property type="match status" value="1"/>
</dbReference>
<dbReference type="Pfam" id="PF08713">
    <property type="entry name" value="DNA_alkylation"/>
    <property type="match status" value="1"/>
</dbReference>
<keyword evidence="3" id="KW-1185">Reference proteome</keyword>
<dbReference type="Gene3D" id="1.25.10.90">
    <property type="match status" value="1"/>
</dbReference>
<dbReference type="PANTHER" id="PTHR34070:SF1">
    <property type="entry name" value="DNA ALKYLATION REPAIR PROTEIN"/>
    <property type="match status" value="1"/>
</dbReference>
<sequence>MSTRPAPTPESTADEISAAVSALGDPEIAAGQRRWFLSTRGGAGDDTRSKDKTGPGEYGEGDVFAGVRVPELRKLSKRLRGFPTETAKALLSSDVHEIRQPALFSMTLTAARAGDVERAEWVQLYRDAVRAGRVNNWDIVDLSADPLLGAWLVHRDTREELLEWAGSSDLWERRVGIIGTFAFIKSGQAEALVDVAPLVIDDRRDLIQKAFGWMLRELGKRVDRQLLLDFLEAHAGGMGRTALSYATEHLTADQRAHYRSL</sequence>
<dbReference type="Proteomes" id="UP000239814">
    <property type="component" value="Chromosome"/>
</dbReference>
<name>A0A2S0KIR6_9ACTN</name>
<dbReference type="InterPro" id="IPR016024">
    <property type="entry name" value="ARM-type_fold"/>
</dbReference>
<dbReference type="InterPro" id="IPR014825">
    <property type="entry name" value="DNA_alkylation"/>
</dbReference>
<gene>
    <name evidence="2" type="ORF">C6V83_16245</name>
</gene>
<proteinExistence type="predicted"/>
<protein>
    <submittedName>
        <fullName evidence="2">DNA alkylation repair protein</fullName>
    </submittedName>
</protein>
<dbReference type="KEGG" id="git:C6V83_16245"/>
<organism evidence="2 3">
    <name type="scientific">Gordonia iterans</name>
    <dbReference type="NCBI Taxonomy" id="1004901"/>
    <lineage>
        <taxon>Bacteria</taxon>
        <taxon>Bacillati</taxon>
        <taxon>Actinomycetota</taxon>
        <taxon>Actinomycetes</taxon>
        <taxon>Mycobacteriales</taxon>
        <taxon>Gordoniaceae</taxon>
        <taxon>Gordonia</taxon>
    </lineage>
</organism>
<feature type="region of interest" description="Disordered" evidence="1">
    <location>
        <begin position="36"/>
        <end position="59"/>
    </location>
</feature>